<protein>
    <recommendedName>
        <fullName evidence="7">S-adenosyl-l-methionine hydroxide adenosyltransferase</fullName>
    </recommendedName>
</protein>
<dbReference type="InterPro" id="IPR046469">
    <property type="entry name" value="SAM_HAT_N"/>
</dbReference>
<dbReference type="Pfam" id="PF01887">
    <property type="entry name" value="SAM_HAT_N"/>
    <property type="match status" value="1"/>
</dbReference>
<dbReference type="PANTHER" id="PTHR35092">
    <property type="entry name" value="CHLORINASE MJ1651"/>
    <property type="match status" value="1"/>
</dbReference>
<dbReference type="SUPFAM" id="SSF102522">
    <property type="entry name" value="Bacterial fluorinating enzyme, N-terminal domain"/>
    <property type="match status" value="1"/>
</dbReference>
<reference evidence="6" key="1">
    <citation type="journal article" date="2019" name="Int. J. Syst. Evol. Microbiol.">
        <title>The Global Catalogue of Microorganisms (GCM) 10K type strain sequencing project: providing services to taxonomists for standard genome sequencing and annotation.</title>
        <authorList>
            <consortium name="The Broad Institute Genomics Platform"/>
            <consortium name="The Broad Institute Genome Sequencing Center for Infectious Disease"/>
            <person name="Wu L."/>
            <person name="Ma J."/>
        </authorList>
    </citation>
    <scope>NUCLEOTIDE SEQUENCE [LARGE SCALE GENOMIC DNA]</scope>
    <source>
        <strain evidence="6">CGMCC 1.12479</strain>
    </source>
</reference>
<dbReference type="EMBL" id="BMFD01000016">
    <property type="protein sequence ID" value="GGC51262.1"/>
    <property type="molecule type" value="Genomic_DNA"/>
</dbReference>
<gene>
    <name evidence="5" type="primary">fjo14</name>
    <name evidence="5" type="ORF">GCM10010993_32220</name>
</gene>
<dbReference type="Proteomes" id="UP000635885">
    <property type="component" value="Unassembled WGS sequence"/>
</dbReference>
<dbReference type="InterPro" id="IPR023227">
    <property type="entry name" value="SAM_OH_AdoTrfase_C_sf"/>
</dbReference>
<feature type="domain" description="S-adenosyl-l-methionine hydroxide adenosyltransferase C-terminal" evidence="4">
    <location>
        <begin position="167"/>
        <end position="250"/>
    </location>
</feature>
<evidence type="ECO:0000259" key="4">
    <source>
        <dbReference type="Pfam" id="PF20257"/>
    </source>
</evidence>
<evidence type="ECO:0000313" key="6">
    <source>
        <dbReference type="Proteomes" id="UP000635885"/>
    </source>
</evidence>
<dbReference type="Gene3D" id="2.40.30.90">
    <property type="entry name" value="Bacterial fluorinating enzyme like"/>
    <property type="match status" value="1"/>
</dbReference>
<comment type="similarity">
    <text evidence="2">Belongs to the SAM hydrolase / SAM-dependent halogenase family.</text>
</comment>
<comment type="caution">
    <text evidence="5">The sequence shown here is derived from an EMBL/GenBank/DDBJ whole genome shotgun (WGS) entry which is preliminary data.</text>
</comment>
<feature type="domain" description="S-adenosyl-l-methionine hydroxide adenosyltransferase N-terminal" evidence="3">
    <location>
        <begin position="4"/>
        <end position="144"/>
    </location>
</feature>
<dbReference type="InterPro" id="IPR002747">
    <property type="entry name" value="SAM_OH_AdoTrfase"/>
</dbReference>
<dbReference type="Gene3D" id="3.40.50.10790">
    <property type="entry name" value="S-adenosyl-l-methionine hydroxide adenosyltransferase, N-terminal"/>
    <property type="match status" value="1"/>
</dbReference>
<name>A0ABQ1N1D8_9BACT</name>
<evidence type="ECO:0000256" key="2">
    <source>
        <dbReference type="ARBA" id="ARBA00024035"/>
    </source>
</evidence>
<dbReference type="SUPFAM" id="SSF101852">
    <property type="entry name" value="Bacterial fluorinating enzyme, C-terminal domain"/>
    <property type="match status" value="1"/>
</dbReference>
<evidence type="ECO:0000256" key="1">
    <source>
        <dbReference type="ARBA" id="ARBA00022691"/>
    </source>
</evidence>
<sequence length="261" mass="28785">MALITFISDFGDGDYYVPAVKAKMLSINPQLNIVDISHKIDTYDIAHAAFILRAVYKDFPKGTVHLVALNGTSNMTEGFIGIKLEEHIFIGPNNGVLSLLADYDPGIVVQFADIHLKDSTFPAKDILAPIAAKVASGAAIHDFGGPLMQMKKMMSRQFKATRKQIVGHVVRVDNYGNLITNIRKDAFEKLNPGKFVIEFSREGLTKINKSYDNVEPGDCFAFFNSLDLLEIGINHGHGSDLLGLRLDSPIYINFEIAEQNA</sequence>
<dbReference type="InterPro" id="IPR023228">
    <property type="entry name" value="SAM_OH_AdoTrfase_N_sf"/>
</dbReference>
<accession>A0ABQ1N1D8</accession>
<keyword evidence="6" id="KW-1185">Reference proteome</keyword>
<dbReference type="InterPro" id="IPR046470">
    <property type="entry name" value="SAM_HAT_C"/>
</dbReference>
<keyword evidence="1" id="KW-0949">S-adenosyl-L-methionine</keyword>
<dbReference type="Pfam" id="PF20257">
    <property type="entry name" value="SAM_HAT_C"/>
    <property type="match status" value="1"/>
</dbReference>
<dbReference type="RefSeq" id="WP_188444137.1">
    <property type="nucleotide sequence ID" value="NZ_BMFD01000016.1"/>
</dbReference>
<evidence type="ECO:0008006" key="7">
    <source>
        <dbReference type="Google" id="ProtNLM"/>
    </source>
</evidence>
<organism evidence="5 6">
    <name type="scientific">Belliella aquatica</name>
    <dbReference type="NCBI Taxonomy" id="1323734"/>
    <lineage>
        <taxon>Bacteria</taxon>
        <taxon>Pseudomonadati</taxon>
        <taxon>Bacteroidota</taxon>
        <taxon>Cytophagia</taxon>
        <taxon>Cytophagales</taxon>
        <taxon>Cyclobacteriaceae</taxon>
        <taxon>Belliella</taxon>
    </lineage>
</organism>
<evidence type="ECO:0000313" key="5">
    <source>
        <dbReference type="EMBL" id="GGC51262.1"/>
    </source>
</evidence>
<proteinExistence type="inferred from homology"/>
<dbReference type="PIRSF" id="PIRSF006779">
    <property type="entry name" value="UCP006779"/>
    <property type="match status" value="1"/>
</dbReference>
<dbReference type="PANTHER" id="PTHR35092:SF1">
    <property type="entry name" value="CHLORINASE MJ1651"/>
    <property type="match status" value="1"/>
</dbReference>
<evidence type="ECO:0000259" key="3">
    <source>
        <dbReference type="Pfam" id="PF01887"/>
    </source>
</evidence>